<dbReference type="AlphaFoldDB" id="A0A0P1GZ47"/>
<name>A0A0P1GZ47_9RHOB</name>
<dbReference type="Proteomes" id="UP000052022">
    <property type="component" value="Unassembled WGS sequence"/>
</dbReference>
<proteinExistence type="predicted"/>
<reference evidence="1 2" key="1">
    <citation type="submission" date="2015-09" db="EMBL/GenBank/DDBJ databases">
        <authorList>
            <consortium name="Swine Surveillance"/>
        </authorList>
    </citation>
    <scope>NUCLEOTIDE SEQUENCE [LARGE SCALE GENOMIC DNA]</scope>
    <source>
        <strain evidence="1 2">CECT 7557</strain>
    </source>
</reference>
<gene>
    <name evidence="1" type="ORF">TRM7557_03925</name>
</gene>
<sequence>MFFAALVHQTADRAAGRVINAGHTASADGDKGLVRSLCCTTEGQGRREDGAGKLGFDFHGIILREF</sequence>
<evidence type="ECO:0000313" key="1">
    <source>
        <dbReference type="EMBL" id="CUH82408.1"/>
    </source>
</evidence>
<organism evidence="1 2">
    <name type="scientific">Tritonibacter multivorans</name>
    <dbReference type="NCBI Taxonomy" id="928856"/>
    <lineage>
        <taxon>Bacteria</taxon>
        <taxon>Pseudomonadati</taxon>
        <taxon>Pseudomonadota</taxon>
        <taxon>Alphaproteobacteria</taxon>
        <taxon>Rhodobacterales</taxon>
        <taxon>Paracoccaceae</taxon>
        <taxon>Tritonibacter</taxon>
    </lineage>
</organism>
<protein>
    <submittedName>
        <fullName evidence="1">Uncharacterized protein</fullName>
    </submittedName>
</protein>
<dbReference type="EMBL" id="CYSD01000043">
    <property type="protein sequence ID" value="CUH82408.1"/>
    <property type="molecule type" value="Genomic_DNA"/>
</dbReference>
<accession>A0A0P1GZ47</accession>
<evidence type="ECO:0000313" key="2">
    <source>
        <dbReference type="Proteomes" id="UP000052022"/>
    </source>
</evidence>
<keyword evidence="2" id="KW-1185">Reference proteome</keyword>